<dbReference type="Gene3D" id="3.30.70.330">
    <property type="match status" value="1"/>
</dbReference>
<evidence type="ECO:0000313" key="4">
    <source>
        <dbReference type="EMBL" id="EKX38457.1"/>
    </source>
</evidence>
<dbReference type="EnsemblProtists" id="EKX38457">
    <property type="protein sequence ID" value="EKX38457"/>
    <property type="gene ID" value="GUITHDRAFT_48511"/>
</dbReference>
<dbReference type="OrthoDB" id="2573941at2759"/>
<accession>L1IQV1</accession>
<evidence type="ECO:0000256" key="1">
    <source>
        <dbReference type="ARBA" id="ARBA00022884"/>
    </source>
</evidence>
<dbReference type="GO" id="GO:0071013">
    <property type="term" value="C:catalytic step 2 spliceosome"/>
    <property type="evidence" value="ECO:0007669"/>
    <property type="project" value="TreeGrafter"/>
</dbReference>
<organism evidence="4">
    <name type="scientific">Guillardia theta (strain CCMP2712)</name>
    <name type="common">Cryptophyte</name>
    <dbReference type="NCBI Taxonomy" id="905079"/>
    <lineage>
        <taxon>Eukaryota</taxon>
        <taxon>Cryptophyceae</taxon>
        <taxon>Pyrenomonadales</taxon>
        <taxon>Geminigeraceae</taxon>
        <taxon>Guillardia</taxon>
    </lineage>
</organism>
<dbReference type="Pfam" id="PF00076">
    <property type="entry name" value="RRM_1"/>
    <property type="match status" value="1"/>
</dbReference>
<dbReference type="AlphaFoldDB" id="L1IQV1"/>
<dbReference type="GO" id="GO:0000398">
    <property type="term" value="P:mRNA splicing, via spliceosome"/>
    <property type="evidence" value="ECO:0007669"/>
    <property type="project" value="InterPro"/>
</dbReference>
<name>L1IQV1_GUITC</name>
<dbReference type="KEGG" id="gtt:GUITHDRAFT_48511"/>
<dbReference type="InterPro" id="IPR045844">
    <property type="entry name" value="RRM_Ist3-like"/>
</dbReference>
<reference evidence="6" key="2">
    <citation type="submission" date="2012-11" db="EMBL/GenBank/DDBJ databases">
        <authorList>
            <person name="Kuo A."/>
            <person name="Curtis B.A."/>
            <person name="Tanifuji G."/>
            <person name="Burki F."/>
            <person name="Gruber A."/>
            <person name="Irimia M."/>
            <person name="Maruyama S."/>
            <person name="Arias M.C."/>
            <person name="Ball S.G."/>
            <person name="Gile G.H."/>
            <person name="Hirakawa Y."/>
            <person name="Hopkins J.F."/>
            <person name="Rensing S.A."/>
            <person name="Schmutz J."/>
            <person name="Symeonidi A."/>
            <person name="Elias M."/>
            <person name="Eveleigh R.J."/>
            <person name="Herman E.K."/>
            <person name="Klute M.J."/>
            <person name="Nakayama T."/>
            <person name="Obornik M."/>
            <person name="Reyes-Prieto A."/>
            <person name="Armbrust E.V."/>
            <person name="Aves S.J."/>
            <person name="Beiko R.G."/>
            <person name="Coutinho P."/>
            <person name="Dacks J.B."/>
            <person name="Durnford D.G."/>
            <person name="Fast N.M."/>
            <person name="Green B.R."/>
            <person name="Grisdale C."/>
            <person name="Hempe F."/>
            <person name="Henrissat B."/>
            <person name="Hoppner M.P."/>
            <person name="Ishida K.-I."/>
            <person name="Kim E."/>
            <person name="Koreny L."/>
            <person name="Kroth P.G."/>
            <person name="Liu Y."/>
            <person name="Malik S.-B."/>
            <person name="Maier U.G."/>
            <person name="McRose D."/>
            <person name="Mock T."/>
            <person name="Neilson J.A."/>
            <person name="Onodera N.T."/>
            <person name="Poole A.M."/>
            <person name="Pritham E.J."/>
            <person name="Richards T.A."/>
            <person name="Rocap G."/>
            <person name="Roy S.W."/>
            <person name="Sarai C."/>
            <person name="Schaack S."/>
            <person name="Shirato S."/>
            <person name="Slamovits C.H."/>
            <person name="Spencer D.F."/>
            <person name="Suzuki S."/>
            <person name="Worden A.Z."/>
            <person name="Zauner S."/>
            <person name="Barry K."/>
            <person name="Bell C."/>
            <person name="Bharti A.K."/>
            <person name="Crow J.A."/>
            <person name="Grimwood J."/>
            <person name="Kramer R."/>
            <person name="Lindquist E."/>
            <person name="Lucas S."/>
            <person name="Salamov A."/>
            <person name="McFadden G.I."/>
            <person name="Lane C.E."/>
            <person name="Keeling P.J."/>
            <person name="Gray M.W."/>
            <person name="Grigoriev I.V."/>
            <person name="Archibald J.M."/>
        </authorList>
    </citation>
    <scope>NUCLEOTIDE SEQUENCE</scope>
    <source>
        <strain evidence="6">CCMP2712</strain>
    </source>
</reference>
<dbReference type="GO" id="GO:0003723">
    <property type="term" value="F:RNA binding"/>
    <property type="evidence" value="ECO:0007669"/>
    <property type="project" value="UniProtKB-UniRule"/>
</dbReference>
<proteinExistence type="predicted"/>
<dbReference type="InterPro" id="IPR035979">
    <property type="entry name" value="RBD_domain_sf"/>
</dbReference>
<evidence type="ECO:0000313" key="6">
    <source>
        <dbReference type="Proteomes" id="UP000011087"/>
    </source>
</evidence>
<dbReference type="InterPro" id="IPR051847">
    <property type="entry name" value="RNA_proc/Spliceosome_comp"/>
</dbReference>
<dbReference type="eggNOG" id="KOG0126">
    <property type="taxonomic scope" value="Eukaryota"/>
</dbReference>
<dbReference type="GO" id="GO:0005686">
    <property type="term" value="C:U2 snRNP"/>
    <property type="evidence" value="ECO:0007669"/>
    <property type="project" value="TreeGrafter"/>
</dbReference>
<protein>
    <recommendedName>
        <fullName evidence="3">RRM domain-containing protein</fullName>
    </recommendedName>
</protein>
<dbReference type="PANTHER" id="PTHR45880">
    <property type="entry name" value="RNA-BINDING MOTIF PROTEIN, X-LINKED 2"/>
    <property type="match status" value="1"/>
</dbReference>
<dbReference type="OMA" id="CAPKPQI"/>
<dbReference type="Proteomes" id="UP000011087">
    <property type="component" value="Unassembled WGS sequence"/>
</dbReference>
<dbReference type="PROSITE" id="PS50102">
    <property type="entry name" value="RRM"/>
    <property type="match status" value="1"/>
</dbReference>
<dbReference type="EMBL" id="JH993048">
    <property type="protein sequence ID" value="EKX38457.1"/>
    <property type="molecule type" value="Genomic_DNA"/>
</dbReference>
<dbReference type="InterPro" id="IPR012677">
    <property type="entry name" value="Nucleotide-bd_a/b_plait_sf"/>
</dbReference>
<dbReference type="STRING" id="905079.L1IQV1"/>
<gene>
    <name evidence="4" type="ORF">GUITHDRAFT_48511</name>
</gene>
<keyword evidence="1 2" id="KW-0694">RNA-binding</keyword>
<dbReference type="InterPro" id="IPR000504">
    <property type="entry name" value="RRM_dom"/>
</dbReference>
<feature type="non-terminal residue" evidence="4">
    <location>
        <position position="1"/>
    </location>
</feature>
<reference evidence="5" key="3">
    <citation type="submission" date="2015-06" db="UniProtKB">
        <authorList>
            <consortium name="EnsemblProtists"/>
        </authorList>
    </citation>
    <scope>IDENTIFICATION</scope>
</reference>
<dbReference type="RefSeq" id="XP_005825437.1">
    <property type="nucleotide sequence ID" value="XM_005825380.1"/>
</dbReference>
<dbReference type="CDD" id="cd12411">
    <property type="entry name" value="RRM_ist3_like"/>
    <property type="match status" value="1"/>
</dbReference>
<feature type="non-terminal residue" evidence="4">
    <location>
        <position position="83"/>
    </location>
</feature>
<evidence type="ECO:0000259" key="3">
    <source>
        <dbReference type="PROSITE" id="PS50102"/>
    </source>
</evidence>
<evidence type="ECO:0000256" key="2">
    <source>
        <dbReference type="PROSITE-ProRule" id="PRU00176"/>
    </source>
</evidence>
<dbReference type="GO" id="GO:0071011">
    <property type="term" value="C:precatalytic spliceosome"/>
    <property type="evidence" value="ECO:0007669"/>
    <property type="project" value="TreeGrafter"/>
</dbReference>
<dbReference type="GeneID" id="17295190"/>
<feature type="domain" description="RRM" evidence="3">
    <location>
        <begin position="10"/>
        <end position="83"/>
    </location>
</feature>
<sequence>SWHANYADSAYIYVGGLDYRLTEGDVITIFSQYGEPVDVHLPRDKKTGKSHGFAFLAYEDQRSTNLAVDNLNGSKLLGRTLRV</sequence>
<dbReference type="PaxDb" id="55529-EKX38457"/>
<evidence type="ECO:0000313" key="5">
    <source>
        <dbReference type="EnsemblProtists" id="EKX38457"/>
    </source>
</evidence>
<dbReference type="SMART" id="SM00360">
    <property type="entry name" value="RRM"/>
    <property type="match status" value="1"/>
</dbReference>
<dbReference type="SUPFAM" id="SSF54928">
    <property type="entry name" value="RNA-binding domain, RBD"/>
    <property type="match status" value="1"/>
</dbReference>
<dbReference type="PANTHER" id="PTHR45880:SF1">
    <property type="entry name" value="RNA-BINDING MOTIF PROTEIN, X-LINKED 2"/>
    <property type="match status" value="1"/>
</dbReference>
<reference evidence="4 6" key="1">
    <citation type="journal article" date="2012" name="Nature">
        <title>Algal genomes reveal evolutionary mosaicism and the fate of nucleomorphs.</title>
        <authorList>
            <consortium name="DOE Joint Genome Institute"/>
            <person name="Curtis B.A."/>
            <person name="Tanifuji G."/>
            <person name="Burki F."/>
            <person name="Gruber A."/>
            <person name="Irimia M."/>
            <person name="Maruyama S."/>
            <person name="Arias M.C."/>
            <person name="Ball S.G."/>
            <person name="Gile G.H."/>
            <person name="Hirakawa Y."/>
            <person name="Hopkins J.F."/>
            <person name="Kuo A."/>
            <person name="Rensing S.A."/>
            <person name="Schmutz J."/>
            <person name="Symeonidi A."/>
            <person name="Elias M."/>
            <person name="Eveleigh R.J."/>
            <person name="Herman E.K."/>
            <person name="Klute M.J."/>
            <person name="Nakayama T."/>
            <person name="Obornik M."/>
            <person name="Reyes-Prieto A."/>
            <person name="Armbrust E.V."/>
            <person name="Aves S.J."/>
            <person name="Beiko R.G."/>
            <person name="Coutinho P."/>
            <person name="Dacks J.B."/>
            <person name="Durnford D.G."/>
            <person name="Fast N.M."/>
            <person name="Green B.R."/>
            <person name="Grisdale C.J."/>
            <person name="Hempel F."/>
            <person name="Henrissat B."/>
            <person name="Hoppner M.P."/>
            <person name="Ishida K."/>
            <person name="Kim E."/>
            <person name="Koreny L."/>
            <person name="Kroth P.G."/>
            <person name="Liu Y."/>
            <person name="Malik S.B."/>
            <person name="Maier U.G."/>
            <person name="McRose D."/>
            <person name="Mock T."/>
            <person name="Neilson J.A."/>
            <person name="Onodera N.T."/>
            <person name="Poole A.M."/>
            <person name="Pritham E.J."/>
            <person name="Richards T.A."/>
            <person name="Rocap G."/>
            <person name="Roy S.W."/>
            <person name="Sarai C."/>
            <person name="Schaack S."/>
            <person name="Shirato S."/>
            <person name="Slamovits C.H."/>
            <person name="Spencer D.F."/>
            <person name="Suzuki S."/>
            <person name="Worden A.Z."/>
            <person name="Zauner S."/>
            <person name="Barry K."/>
            <person name="Bell C."/>
            <person name="Bharti A.K."/>
            <person name="Crow J.A."/>
            <person name="Grimwood J."/>
            <person name="Kramer R."/>
            <person name="Lindquist E."/>
            <person name="Lucas S."/>
            <person name="Salamov A."/>
            <person name="McFadden G.I."/>
            <person name="Lane C.E."/>
            <person name="Keeling P.J."/>
            <person name="Gray M.W."/>
            <person name="Grigoriev I.V."/>
            <person name="Archibald J.M."/>
        </authorList>
    </citation>
    <scope>NUCLEOTIDE SEQUENCE</scope>
    <source>
        <strain evidence="4 6">CCMP2712</strain>
    </source>
</reference>
<dbReference type="HOGENOM" id="CLU_012062_28_8_1"/>
<keyword evidence="6" id="KW-1185">Reference proteome</keyword>